<dbReference type="HOGENOM" id="CLU_1319518_0_0_5"/>
<evidence type="ECO:0000256" key="1">
    <source>
        <dbReference type="SAM" id="MobiDB-lite"/>
    </source>
</evidence>
<dbReference type="Proteomes" id="UP000009044">
    <property type="component" value="Chromosome"/>
</dbReference>
<feature type="chain" id="PRO_5003430725" evidence="2">
    <location>
        <begin position="26"/>
        <end position="208"/>
    </location>
</feature>
<sequence length="208" mass="22876">MQGHMSWGSACLGIMLLACTSVGHAATTAFNKLPDYEKFGITVTSSYHVRKCGVTVRVNQSRFIDSAPALENEGILDNVASTVLAQRPAYYVGQAIHELVPTIIYHIFLRYSDASDCRFAFYMKGGDEDALYYGISDPAFLSFVVNRHTMTQVDWYKASFDEIKEVASKFSEDPAYAAPVNAEENGMPPPHVAPSTRAGMRDVTDGVE</sequence>
<dbReference type="PATRIC" id="fig|634177.7.peg.1734"/>
<dbReference type="AlphaFoldDB" id="G2I730"/>
<proteinExistence type="predicted"/>
<organism evidence="3 4">
    <name type="scientific">Komagataeibacter medellinensis (strain NBRC 3288 / BCRC 11682 / LMG 1693 / Kondo 51)</name>
    <name type="common">Gluconacetobacter medellinensis</name>
    <dbReference type="NCBI Taxonomy" id="634177"/>
    <lineage>
        <taxon>Bacteria</taxon>
        <taxon>Pseudomonadati</taxon>
        <taxon>Pseudomonadota</taxon>
        <taxon>Alphaproteobacteria</taxon>
        <taxon>Acetobacterales</taxon>
        <taxon>Acetobacteraceae</taxon>
        <taxon>Komagataeibacter</taxon>
    </lineage>
</organism>
<evidence type="ECO:0000313" key="4">
    <source>
        <dbReference type="Proteomes" id="UP000009044"/>
    </source>
</evidence>
<dbReference type="EMBL" id="AP012159">
    <property type="protein sequence ID" value="BAK83927.1"/>
    <property type="molecule type" value="Genomic_DNA"/>
</dbReference>
<keyword evidence="2" id="KW-0732">Signal</keyword>
<protein>
    <submittedName>
        <fullName evidence="3">Uncharacterized protein</fullName>
    </submittedName>
</protein>
<feature type="region of interest" description="Disordered" evidence="1">
    <location>
        <begin position="180"/>
        <end position="208"/>
    </location>
</feature>
<dbReference type="STRING" id="634177.GLX_15150"/>
<gene>
    <name evidence="3" type="ordered locus">GLX_15150</name>
</gene>
<dbReference type="KEGG" id="gxy:GLX_15150"/>
<feature type="signal peptide" evidence="2">
    <location>
        <begin position="1"/>
        <end position="25"/>
    </location>
</feature>
<feature type="compositionally biased region" description="Basic and acidic residues" evidence="1">
    <location>
        <begin position="199"/>
        <end position="208"/>
    </location>
</feature>
<reference evidence="4" key="1">
    <citation type="journal article" date="2011" name="J. Bacteriol.">
        <title>Complete genome sequence of NBRC 3288, a unique cellulose-nonproducing strain of Gluconacetobacter xylinus isolated from vinegar.</title>
        <authorList>
            <person name="Ogino H."/>
            <person name="Azuma Y."/>
            <person name="Hosoyama A."/>
            <person name="Nakazawa H."/>
            <person name="Matsutani M."/>
            <person name="Hasegawa A."/>
            <person name="Otsuyama K."/>
            <person name="Matsushita K."/>
            <person name="Fujita N."/>
            <person name="Shirai M."/>
        </authorList>
    </citation>
    <scope>NUCLEOTIDE SEQUENCE [LARGE SCALE GENOMIC DNA]</scope>
    <source>
        <strain evidence="4">NBRC 3288 / BCRC 11682 / LMG 1693</strain>
    </source>
</reference>
<dbReference type="RefSeq" id="WP_014105469.1">
    <property type="nucleotide sequence ID" value="NC_016027.1"/>
</dbReference>
<accession>G2I730</accession>
<evidence type="ECO:0000256" key="2">
    <source>
        <dbReference type="SAM" id="SignalP"/>
    </source>
</evidence>
<evidence type="ECO:0000313" key="3">
    <source>
        <dbReference type="EMBL" id="BAK83927.1"/>
    </source>
</evidence>
<name>G2I730_KOMMN</name>